<proteinExistence type="predicted"/>
<evidence type="ECO:0000313" key="1">
    <source>
        <dbReference type="EMBL" id="RRT70515.1"/>
    </source>
</evidence>
<gene>
    <name evidence="1" type="ORF">B296_00000781</name>
</gene>
<name>A0A427A2P8_ENSVE</name>
<accession>A0A427A2P8</accession>
<sequence length="72" mass="8310">MHWVDAVGNSLGVHRELAEGIRSLPEWHKGVRQKKTETRQKIIGGSRKAFQEEKEVMEVAVGEDDSRRLKER</sequence>
<protein>
    <submittedName>
        <fullName evidence="1">Uncharacterized protein</fullName>
    </submittedName>
</protein>
<organism evidence="1 2">
    <name type="scientific">Ensete ventricosum</name>
    <name type="common">Abyssinian banana</name>
    <name type="synonym">Musa ensete</name>
    <dbReference type="NCBI Taxonomy" id="4639"/>
    <lineage>
        <taxon>Eukaryota</taxon>
        <taxon>Viridiplantae</taxon>
        <taxon>Streptophyta</taxon>
        <taxon>Embryophyta</taxon>
        <taxon>Tracheophyta</taxon>
        <taxon>Spermatophyta</taxon>
        <taxon>Magnoliopsida</taxon>
        <taxon>Liliopsida</taxon>
        <taxon>Zingiberales</taxon>
        <taxon>Musaceae</taxon>
        <taxon>Ensete</taxon>
    </lineage>
</organism>
<evidence type="ECO:0000313" key="2">
    <source>
        <dbReference type="Proteomes" id="UP000287651"/>
    </source>
</evidence>
<reference evidence="1 2" key="1">
    <citation type="journal article" date="2014" name="Agronomy (Basel)">
        <title>A Draft Genome Sequence for Ensete ventricosum, the Drought-Tolerant Tree Against Hunger.</title>
        <authorList>
            <person name="Harrison J."/>
            <person name="Moore K.A."/>
            <person name="Paszkiewicz K."/>
            <person name="Jones T."/>
            <person name="Grant M."/>
            <person name="Ambacheew D."/>
            <person name="Muzemil S."/>
            <person name="Studholme D.J."/>
        </authorList>
    </citation>
    <scope>NUCLEOTIDE SEQUENCE [LARGE SCALE GENOMIC DNA]</scope>
</reference>
<comment type="caution">
    <text evidence="1">The sequence shown here is derived from an EMBL/GenBank/DDBJ whole genome shotgun (WGS) entry which is preliminary data.</text>
</comment>
<dbReference type="AlphaFoldDB" id="A0A427A2P8"/>
<dbReference type="EMBL" id="AMZH03003991">
    <property type="protein sequence ID" value="RRT70515.1"/>
    <property type="molecule type" value="Genomic_DNA"/>
</dbReference>
<dbReference type="Proteomes" id="UP000287651">
    <property type="component" value="Unassembled WGS sequence"/>
</dbReference>